<name>A0A558RDZ6_9SPHN</name>
<evidence type="ECO:0000313" key="2">
    <source>
        <dbReference type="Proteomes" id="UP000318681"/>
    </source>
</evidence>
<organism evidence="1 2">
    <name type="scientific">Alterirhizorhabdus solaris</name>
    <dbReference type="NCBI Taxonomy" id="2529389"/>
    <lineage>
        <taxon>Bacteria</taxon>
        <taxon>Pseudomonadati</taxon>
        <taxon>Pseudomonadota</taxon>
        <taxon>Alphaproteobacteria</taxon>
        <taxon>Sphingomonadales</taxon>
        <taxon>Rhizorhabdaceae</taxon>
        <taxon>Alterirhizorhabdus</taxon>
    </lineage>
</organism>
<sequence length="146" mass="15795">MKTHHLMLLCLAGCGNMPKDPEGTLDRIRQEHVIRVGRVEGGSAADASDWRRVLARVEASTGAKPVFQPGMLEPLLLDLEAGKLDLVVGGRFDEKTPWKTRVTLGPPIAKAETPIGTTASHIVARNGENAWIMLVQREAKAAGKEP</sequence>
<dbReference type="OrthoDB" id="7427069at2"/>
<accession>A0A558RDZ6</accession>
<dbReference type="EMBL" id="VNIM01000001">
    <property type="protein sequence ID" value="TVV77550.1"/>
    <property type="molecule type" value="Genomic_DNA"/>
</dbReference>
<evidence type="ECO:0000313" key="1">
    <source>
        <dbReference type="EMBL" id="TVV77550.1"/>
    </source>
</evidence>
<gene>
    <name evidence="1" type="ORF">FOY91_00615</name>
</gene>
<dbReference type="AlphaFoldDB" id="A0A558RDZ6"/>
<keyword evidence="2" id="KW-1185">Reference proteome</keyword>
<dbReference type="Proteomes" id="UP000318681">
    <property type="component" value="Unassembled WGS sequence"/>
</dbReference>
<proteinExistence type="predicted"/>
<dbReference type="RefSeq" id="WP_133177343.1">
    <property type="nucleotide sequence ID" value="NZ_VNIM01000001.1"/>
</dbReference>
<evidence type="ECO:0008006" key="3">
    <source>
        <dbReference type="Google" id="ProtNLM"/>
    </source>
</evidence>
<reference evidence="1 2" key="1">
    <citation type="submission" date="2019-07" db="EMBL/GenBank/DDBJ databases">
        <title>Sphingomonas solaris sp. nov., isolated from a solar panel from Boston, Massachusetts.</title>
        <authorList>
            <person name="Tanner K."/>
            <person name="Pascual J."/>
            <person name="Mancuso C."/>
            <person name="Pereto J."/>
            <person name="Khalil A."/>
            <person name="Vilanova C."/>
        </authorList>
    </citation>
    <scope>NUCLEOTIDE SEQUENCE [LARGE SCALE GENOMIC DNA]</scope>
    <source>
        <strain evidence="1 2">R4DWN</strain>
    </source>
</reference>
<comment type="caution">
    <text evidence="1">The sequence shown here is derived from an EMBL/GenBank/DDBJ whole genome shotgun (WGS) entry which is preliminary data.</text>
</comment>
<protein>
    <recommendedName>
        <fullName evidence="3">Transporter substrate-binding domain-containing protein</fullName>
    </recommendedName>
</protein>